<dbReference type="InterPro" id="IPR008969">
    <property type="entry name" value="CarboxyPept-like_regulatory"/>
</dbReference>
<dbReference type="InterPro" id="IPR041700">
    <property type="entry name" value="OMP_b-brl_3"/>
</dbReference>
<name>A0A495J3J2_9SPHI</name>
<dbReference type="Pfam" id="PF14905">
    <property type="entry name" value="OMP_b-brl_3"/>
    <property type="match status" value="1"/>
</dbReference>
<sequence length="803" mass="89790">MIKLTFTVIFVLILQLTFAQVSINGKITNDTQKPLQFVTVSLLQNNNKVSLAISDSNGNYQFKKVVEGIYALNYKFIAYKDTTVKVAVNADTTINVQLRRSSQLLSEVVIKAQKPVFERQIDRFRFNVGQTDLVQGNNVWDILEKTPLVQATEDGAIAISGNSGAVVYINNKKKVLSGSALKSYLSGLPSDNLEAIEVITTPPSRYEAEGGAGIINIVTKKNKEEGLIGSASLSTRQTAVNSEAGSLYLNERSGKWNLYSTVYMGNRSRKPLTNRDILYPESFAGAVMERNISSVNRYTELYPGASFGTDYQLSANHVIGMLLDFSGNIHKETRNALTRDFYPVTDSLTQTVNQDQINSQTYALNMNYQGKLDATGKILSVDYDALAYRSGNTSNSTNTELNPFTGGTINDLDIFRTTSPQHINNQSIKADIDWPLRDKKGTLSFGGKASFSKINNTFLFENLANGAIWIADAHQSNQFLYQENINALYGNFNYKLNTVWSYQVGLRLENTIAKGWLENNEVVSRNYTNLFPTAFLKLATKTEGAYVLAVTSRITRPGYWDLNPFRTYTTDKAYFAGNPLLKPVKYYREELSHSLNEQWGTLTFQLAGTQIIGEIYSLPYNLGDTIINQKTNYGNRYSHSLTASYNNQFKPWWRFSGTALVNYVLTKGTYANNIAINNQTVALTLSTNQTFTISKKAGLTSTLILNNSFPGTIVNTRIGNRLETEIRLRKTTGPFGISLSAQDWFKSNKDRFDYTLGALHVKDSYYNDTRSIALALSYNFGKQSVKDKRDRDTGSQDVKGRLI</sequence>
<dbReference type="EMBL" id="RBKU01000001">
    <property type="protein sequence ID" value="RKR82924.1"/>
    <property type="molecule type" value="Genomic_DNA"/>
</dbReference>
<dbReference type="Proteomes" id="UP000268007">
    <property type="component" value="Unassembled WGS sequence"/>
</dbReference>
<dbReference type="Pfam" id="PF13715">
    <property type="entry name" value="CarbopepD_reg_2"/>
    <property type="match status" value="1"/>
</dbReference>
<gene>
    <name evidence="2" type="ORF">BDD43_3117</name>
</gene>
<dbReference type="Gene3D" id="2.60.40.1120">
    <property type="entry name" value="Carboxypeptidase-like, regulatory domain"/>
    <property type="match status" value="1"/>
</dbReference>
<dbReference type="Gene3D" id="2.170.130.10">
    <property type="entry name" value="TonB-dependent receptor, plug domain"/>
    <property type="match status" value="1"/>
</dbReference>
<dbReference type="SUPFAM" id="SSF49464">
    <property type="entry name" value="Carboxypeptidase regulatory domain-like"/>
    <property type="match status" value="1"/>
</dbReference>
<evidence type="ECO:0000313" key="3">
    <source>
        <dbReference type="Proteomes" id="UP000268007"/>
    </source>
</evidence>
<dbReference type="OrthoDB" id="8764943at2"/>
<accession>A0A495J3J2</accession>
<organism evidence="2 3">
    <name type="scientific">Mucilaginibacter gracilis</name>
    <dbReference type="NCBI Taxonomy" id="423350"/>
    <lineage>
        <taxon>Bacteria</taxon>
        <taxon>Pseudomonadati</taxon>
        <taxon>Bacteroidota</taxon>
        <taxon>Sphingobacteriia</taxon>
        <taxon>Sphingobacteriales</taxon>
        <taxon>Sphingobacteriaceae</taxon>
        <taxon>Mucilaginibacter</taxon>
    </lineage>
</organism>
<comment type="caution">
    <text evidence="2">The sequence shown here is derived from an EMBL/GenBank/DDBJ whole genome shotgun (WGS) entry which is preliminary data.</text>
</comment>
<evidence type="ECO:0000313" key="2">
    <source>
        <dbReference type="EMBL" id="RKR82924.1"/>
    </source>
</evidence>
<dbReference type="InterPro" id="IPR037066">
    <property type="entry name" value="Plug_dom_sf"/>
</dbReference>
<dbReference type="RefSeq" id="WP_121198470.1">
    <property type="nucleotide sequence ID" value="NZ_RBKU01000001.1"/>
</dbReference>
<dbReference type="PANTHER" id="PTHR40980">
    <property type="entry name" value="PLUG DOMAIN-CONTAINING PROTEIN"/>
    <property type="match status" value="1"/>
</dbReference>
<keyword evidence="3" id="KW-1185">Reference proteome</keyword>
<reference evidence="2 3" key="1">
    <citation type="submission" date="2018-10" db="EMBL/GenBank/DDBJ databases">
        <title>Genomic Encyclopedia of Archaeal and Bacterial Type Strains, Phase II (KMG-II): from individual species to whole genera.</title>
        <authorList>
            <person name="Goeker M."/>
        </authorList>
    </citation>
    <scope>NUCLEOTIDE SEQUENCE [LARGE SCALE GENOMIC DNA]</scope>
    <source>
        <strain evidence="2 3">DSM 18602</strain>
    </source>
</reference>
<keyword evidence="2" id="KW-0675">Receptor</keyword>
<dbReference type="PANTHER" id="PTHR40980:SF4">
    <property type="entry name" value="TONB-DEPENDENT RECEPTOR-LIKE BETA-BARREL DOMAIN-CONTAINING PROTEIN"/>
    <property type="match status" value="1"/>
</dbReference>
<protein>
    <submittedName>
        <fullName evidence="2">Outer membrane receptor protein involved in Fe transport</fullName>
    </submittedName>
</protein>
<proteinExistence type="predicted"/>
<evidence type="ECO:0000259" key="1">
    <source>
        <dbReference type="Pfam" id="PF14905"/>
    </source>
</evidence>
<feature type="domain" description="Outer membrane protein beta-barrel" evidence="1">
    <location>
        <begin position="371"/>
        <end position="778"/>
    </location>
</feature>
<dbReference type="SUPFAM" id="SSF56935">
    <property type="entry name" value="Porins"/>
    <property type="match status" value="1"/>
</dbReference>
<dbReference type="AlphaFoldDB" id="A0A495J3J2"/>